<proteinExistence type="predicted"/>
<evidence type="ECO:0000259" key="1">
    <source>
        <dbReference type="PROSITE" id="PS50011"/>
    </source>
</evidence>
<dbReference type="GO" id="GO:0005524">
    <property type="term" value="F:ATP binding"/>
    <property type="evidence" value="ECO:0007669"/>
    <property type="project" value="InterPro"/>
</dbReference>
<dbReference type="Proteomes" id="UP000834106">
    <property type="component" value="Chromosome 4"/>
</dbReference>
<accession>A0AAD2DPH3</accession>
<feature type="domain" description="Protein kinase" evidence="1">
    <location>
        <begin position="1"/>
        <end position="118"/>
    </location>
</feature>
<sequence>MVGHVADFGIAKFLPVENISGNQSSSTAVKGTLGYAAPEYGLGSQPSPSGDVYSFGIVLLEMFIGKQPTNDLFEDGLTLQNFVKASLPDCVVEIMDPALVYYNWKRTKSKDPRNDGCLISVFEIGLMCSVDMARERMRISDVVSKLHYCRHKKITK</sequence>
<name>A0AAD2DPH3_9LAMI</name>
<dbReference type="PANTHER" id="PTHR48055">
    <property type="entry name" value="LEUCINE-RICH REPEAT RECEPTOR PROTEIN KINASE EMS1"/>
    <property type="match status" value="1"/>
</dbReference>
<reference evidence="2" key="1">
    <citation type="submission" date="2023-05" db="EMBL/GenBank/DDBJ databases">
        <authorList>
            <person name="Huff M."/>
        </authorList>
    </citation>
    <scope>NUCLEOTIDE SEQUENCE</scope>
</reference>
<dbReference type="Gene3D" id="1.10.510.10">
    <property type="entry name" value="Transferase(Phosphotransferase) domain 1"/>
    <property type="match status" value="1"/>
</dbReference>
<protein>
    <recommendedName>
        <fullName evidence="1">Protein kinase domain-containing protein</fullName>
    </recommendedName>
</protein>
<evidence type="ECO:0000313" key="2">
    <source>
        <dbReference type="EMBL" id="CAI9759220.1"/>
    </source>
</evidence>
<dbReference type="InterPro" id="IPR051564">
    <property type="entry name" value="LRR_receptor-like_kinase"/>
</dbReference>
<dbReference type="AlphaFoldDB" id="A0AAD2DPH3"/>
<dbReference type="PROSITE" id="PS50011">
    <property type="entry name" value="PROTEIN_KINASE_DOM"/>
    <property type="match status" value="1"/>
</dbReference>
<evidence type="ECO:0000313" key="3">
    <source>
        <dbReference type="Proteomes" id="UP000834106"/>
    </source>
</evidence>
<dbReference type="EMBL" id="OU503039">
    <property type="protein sequence ID" value="CAI9759220.1"/>
    <property type="molecule type" value="Genomic_DNA"/>
</dbReference>
<dbReference type="GO" id="GO:0004672">
    <property type="term" value="F:protein kinase activity"/>
    <property type="evidence" value="ECO:0007669"/>
    <property type="project" value="InterPro"/>
</dbReference>
<dbReference type="InterPro" id="IPR000719">
    <property type="entry name" value="Prot_kinase_dom"/>
</dbReference>
<organism evidence="2 3">
    <name type="scientific">Fraxinus pennsylvanica</name>
    <dbReference type="NCBI Taxonomy" id="56036"/>
    <lineage>
        <taxon>Eukaryota</taxon>
        <taxon>Viridiplantae</taxon>
        <taxon>Streptophyta</taxon>
        <taxon>Embryophyta</taxon>
        <taxon>Tracheophyta</taxon>
        <taxon>Spermatophyta</taxon>
        <taxon>Magnoliopsida</taxon>
        <taxon>eudicotyledons</taxon>
        <taxon>Gunneridae</taxon>
        <taxon>Pentapetalae</taxon>
        <taxon>asterids</taxon>
        <taxon>lamiids</taxon>
        <taxon>Lamiales</taxon>
        <taxon>Oleaceae</taxon>
        <taxon>Oleeae</taxon>
        <taxon>Fraxinus</taxon>
    </lineage>
</organism>
<gene>
    <name evidence="2" type="ORF">FPE_LOCUS6650</name>
</gene>
<dbReference type="PANTHER" id="PTHR48055:SF55">
    <property type="entry name" value="PROTEIN KINASE DOMAIN-CONTAINING PROTEIN"/>
    <property type="match status" value="1"/>
</dbReference>
<dbReference type="SUPFAM" id="SSF56112">
    <property type="entry name" value="Protein kinase-like (PK-like)"/>
    <property type="match status" value="1"/>
</dbReference>
<keyword evidence="3" id="KW-1185">Reference proteome</keyword>
<dbReference type="InterPro" id="IPR011009">
    <property type="entry name" value="Kinase-like_dom_sf"/>
</dbReference>
<dbReference type="Pfam" id="PF00069">
    <property type="entry name" value="Pkinase"/>
    <property type="match status" value="1"/>
</dbReference>
<dbReference type="GO" id="GO:0016020">
    <property type="term" value="C:membrane"/>
    <property type="evidence" value="ECO:0007669"/>
    <property type="project" value="TreeGrafter"/>
</dbReference>